<dbReference type="GO" id="GO:0046872">
    <property type="term" value="F:metal ion binding"/>
    <property type="evidence" value="ECO:0007669"/>
    <property type="project" value="UniProtKB-KW"/>
</dbReference>
<dbReference type="AlphaFoldDB" id="A0A2H0NDW3"/>
<evidence type="ECO:0000256" key="2">
    <source>
        <dbReference type="ARBA" id="ARBA00001946"/>
    </source>
</evidence>
<evidence type="ECO:0000313" key="13">
    <source>
        <dbReference type="EMBL" id="PIR07078.1"/>
    </source>
</evidence>
<dbReference type="GO" id="GO:0008033">
    <property type="term" value="P:tRNA processing"/>
    <property type="evidence" value="ECO:0007669"/>
    <property type="project" value="UniProtKB-KW"/>
</dbReference>
<dbReference type="Pfam" id="PF02833">
    <property type="entry name" value="DHHA2"/>
    <property type="match status" value="1"/>
</dbReference>
<accession>A0A2H0NDW3</accession>
<comment type="cofactor">
    <cofactor evidence="1">
        <name>Mn(2+)</name>
        <dbReference type="ChEBI" id="CHEBI:29035"/>
    </cofactor>
</comment>
<dbReference type="InterPro" id="IPR038222">
    <property type="entry name" value="DHHA2_dom_sf"/>
</dbReference>
<dbReference type="InterPro" id="IPR004097">
    <property type="entry name" value="DHHA2"/>
</dbReference>
<dbReference type="PANTHER" id="PTHR47788:SF1">
    <property type="entry name" value="A-ADDING TRNA NUCLEOTIDYLTRANSFERASE"/>
    <property type="match status" value="1"/>
</dbReference>
<protein>
    <recommendedName>
        <fullName evidence="12">DHHA2 domain-containing protein</fullName>
    </recommendedName>
</protein>
<proteinExistence type="inferred from homology"/>
<evidence type="ECO:0000256" key="7">
    <source>
        <dbReference type="ARBA" id="ARBA00022741"/>
    </source>
</evidence>
<keyword evidence="4" id="KW-0819">tRNA processing</keyword>
<dbReference type="InterPro" id="IPR001667">
    <property type="entry name" value="DDH_dom"/>
</dbReference>
<evidence type="ECO:0000256" key="8">
    <source>
        <dbReference type="ARBA" id="ARBA00022801"/>
    </source>
</evidence>
<keyword evidence="6" id="KW-0479">Metal-binding</keyword>
<reference evidence="13 14" key="1">
    <citation type="submission" date="2017-09" db="EMBL/GenBank/DDBJ databases">
        <title>Depth-based differentiation of microbial function through sediment-hosted aquifers and enrichment of novel symbionts in the deep terrestrial subsurface.</title>
        <authorList>
            <person name="Probst A.J."/>
            <person name="Ladd B."/>
            <person name="Jarett J.K."/>
            <person name="Geller-Mcgrath D.E."/>
            <person name="Sieber C.M."/>
            <person name="Emerson J.B."/>
            <person name="Anantharaman K."/>
            <person name="Thomas B.C."/>
            <person name="Malmstrom R."/>
            <person name="Stieglmeier M."/>
            <person name="Klingl A."/>
            <person name="Woyke T."/>
            <person name="Ryan C.M."/>
            <person name="Banfield J.F."/>
        </authorList>
    </citation>
    <scope>NUCLEOTIDE SEQUENCE [LARGE SCALE GENOMIC DNA]</scope>
    <source>
        <strain evidence="13">CG11_big_fil_rev_8_21_14_0_20_36_20</strain>
    </source>
</reference>
<comment type="cofactor">
    <cofactor evidence="2">
        <name>Mg(2+)</name>
        <dbReference type="ChEBI" id="CHEBI:18420"/>
    </cofactor>
</comment>
<name>A0A2H0NDW3_9BACT</name>
<keyword evidence="9" id="KW-0460">Magnesium</keyword>
<dbReference type="GO" id="GO:0005737">
    <property type="term" value="C:cytoplasm"/>
    <property type="evidence" value="ECO:0007669"/>
    <property type="project" value="InterPro"/>
</dbReference>
<keyword evidence="11" id="KW-0464">Manganese</keyword>
<comment type="caution">
    <text evidence="13">The sequence shown here is derived from an EMBL/GenBank/DDBJ whole genome shotgun (WGS) entry which is preliminary data.</text>
</comment>
<comment type="similarity">
    <text evidence="3">Belongs to the tRNA nucleotidyltransferase/poly(A) polymerase family.</text>
</comment>
<dbReference type="Gene3D" id="3.90.1640.10">
    <property type="entry name" value="inorganic pyrophosphatase (n-terminal core)"/>
    <property type="match status" value="1"/>
</dbReference>
<dbReference type="Pfam" id="PF01368">
    <property type="entry name" value="DHH"/>
    <property type="match status" value="1"/>
</dbReference>
<evidence type="ECO:0000256" key="6">
    <source>
        <dbReference type="ARBA" id="ARBA00022723"/>
    </source>
</evidence>
<keyword evidence="5" id="KW-0808">Transferase</keyword>
<dbReference type="SMART" id="SM01131">
    <property type="entry name" value="DHHA2"/>
    <property type="match status" value="1"/>
</dbReference>
<keyword evidence="5" id="KW-0548">Nucleotidyltransferase</keyword>
<dbReference type="Proteomes" id="UP000230564">
    <property type="component" value="Unassembled WGS sequence"/>
</dbReference>
<feature type="domain" description="DHHA2" evidence="12">
    <location>
        <begin position="180"/>
        <end position="306"/>
    </location>
</feature>
<dbReference type="Gene3D" id="3.10.310.20">
    <property type="entry name" value="DHHA2 domain"/>
    <property type="match status" value="1"/>
</dbReference>
<gene>
    <name evidence="13" type="ORF">COV55_01465</name>
</gene>
<evidence type="ECO:0000256" key="10">
    <source>
        <dbReference type="ARBA" id="ARBA00022884"/>
    </source>
</evidence>
<evidence type="ECO:0000256" key="1">
    <source>
        <dbReference type="ARBA" id="ARBA00001936"/>
    </source>
</evidence>
<dbReference type="SUPFAM" id="SSF64182">
    <property type="entry name" value="DHH phosphoesterases"/>
    <property type="match status" value="1"/>
</dbReference>
<sequence length="310" mass="35097">MNNQILITSYKNPDLDGTACAFAYAELLNKQNRDAIAVILGNPHREAQFVLDKYSIDINKIESLNEVYKDTILVDASDFEALPNSIKPKQISEIIDHRKLNDSENFPNAKVQIELVGACATLIAEKFLQNNIPISKHSAVLLYSAIVSNTINFQGNVTTARDKDMASWLSKQIELPSDFIHEIFVYKSNFTQPLKQVLIEDFKAFQIHNKKVGIAQLEIINANDYANNNLSEIKNILSEIKQQKSLDYIFLNCIDLEGNGNTFVSQSEIDTKLLEKVLKVKFDNSIANSDRIMMRKEIVPLMKEVMVPDD</sequence>
<dbReference type="PANTHER" id="PTHR47788">
    <property type="entry name" value="POLYA POLYMERASE"/>
    <property type="match status" value="1"/>
</dbReference>
<evidence type="ECO:0000313" key="14">
    <source>
        <dbReference type="Proteomes" id="UP000230564"/>
    </source>
</evidence>
<evidence type="ECO:0000256" key="9">
    <source>
        <dbReference type="ARBA" id="ARBA00022842"/>
    </source>
</evidence>
<dbReference type="GO" id="GO:0003723">
    <property type="term" value="F:RNA binding"/>
    <property type="evidence" value="ECO:0007669"/>
    <property type="project" value="UniProtKB-KW"/>
</dbReference>
<evidence type="ECO:0000256" key="11">
    <source>
        <dbReference type="ARBA" id="ARBA00023211"/>
    </source>
</evidence>
<dbReference type="GO" id="GO:0016779">
    <property type="term" value="F:nucleotidyltransferase activity"/>
    <property type="evidence" value="ECO:0007669"/>
    <property type="project" value="UniProtKB-KW"/>
</dbReference>
<organism evidence="13 14">
    <name type="scientific">Candidatus Komeilibacteria bacterium CG11_big_fil_rev_8_21_14_0_20_36_20</name>
    <dbReference type="NCBI Taxonomy" id="1974477"/>
    <lineage>
        <taxon>Bacteria</taxon>
        <taxon>Candidatus Komeiliibacteriota</taxon>
    </lineage>
</organism>
<dbReference type="GO" id="GO:0016462">
    <property type="term" value="F:pyrophosphatase activity"/>
    <property type="evidence" value="ECO:0007669"/>
    <property type="project" value="InterPro"/>
</dbReference>
<keyword evidence="7" id="KW-0547">Nucleotide-binding</keyword>
<keyword evidence="10" id="KW-0694">RNA-binding</keyword>
<keyword evidence="8" id="KW-0378">Hydrolase</keyword>
<dbReference type="InterPro" id="IPR052390">
    <property type="entry name" value="tRNA_nt/polyA_polymerase"/>
</dbReference>
<dbReference type="InterPro" id="IPR038763">
    <property type="entry name" value="DHH_sf"/>
</dbReference>
<dbReference type="GO" id="GO:0000166">
    <property type="term" value="F:nucleotide binding"/>
    <property type="evidence" value="ECO:0007669"/>
    <property type="project" value="UniProtKB-KW"/>
</dbReference>
<evidence type="ECO:0000256" key="5">
    <source>
        <dbReference type="ARBA" id="ARBA00022695"/>
    </source>
</evidence>
<dbReference type="EMBL" id="PCWQ01000007">
    <property type="protein sequence ID" value="PIR07078.1"/>
    <property type="molecule type" value="Genomic_DNA"/>
</dbReference>
<evidence type="ECO:0000256" key="3">
    <source>
        <dbReference type="ARBA" id="ARBA00007265"/>
    </source>
</evidence>
<evidence type="ECO:0000256" key="4">
    <source>
        <dbReference type="ARBA" id="ARBA00022694"/>
    </source>
</evidence>
<evidence type="ECO:0000259" key="12">
    <source>
        <dbReference type="SMART" id="SM01131"/>
    </source>
</evidence>